<sequence>MNRKLKLTANKPVKKSSKKNGYDMPKPLKTGDVLTDNKKKQWIIGKSIGIGGFGEIYSAREGNSAIRNVENFPFVVKIEPKENGPLFVEMHFYMRNAKPDDIEHFKKSHNLTSMGMPEFIAMGSHEIQNTKHRFIVLPRFGRDVGKIFMEHNKKMPLHTVYRLGWQIVNVLEYIHSCTYVHNDIKGSNLLLGLGKNGNEQVYLLDYGLACHYNTKDFKPDPKKMHNGTIEYTSRDAHNGVPTMRGDFEILAYNLLEWIGGILPWIAKKILLKPLEVQKMKEEFMKSTEKSLKICFDGKNNNVPSGLLTFFKYLETMKHDTVPEYDKIRSIFETGLKDLGYKNSGELEFEQAKTTPKATVIDEKKQRKKPGRPTFTKEPVKESLREEVISKRKTTRKRYLEVNSSESDEEELFVEPKTAKKKSKPVQIVEKTKVVPRAKRNRDNKNAVHNSKKRGKDDQSEDEEATKMSHSIQPIEKSKHQLSSSNGNYHITPTTPPNQEESLINDKSSKDDKNSNTKASLTLKSQKKNANKKTIQLNFNLDVSLDSDLVVVVNRKEKKKKATSDDISSADGKKPDDSVNVAGFYKGKYAKK</sequence>
<dbReference type="InterPro" id="IPR008271">
    <property type="entry name" value="Ser/Thr_kinase_AS"/>
</dbReference>
<feature type="domain" description="Protein kinase" evidence="6">
    <location>
        <begin position="42"/>
        <end position="388"/>
    </location>
</feature>
<feature type="region of interest" description="Disordered" evidence="5">
    <location>
        <begin position="1"/>
        <end position="29"/>
    </location>
</feature>
<evidence type="ECO:0000256" key="2">
    <source>
        <dbReference type="ARBA" id="ARBA00022741"/>
    </source>
</evidence>
<dbReference type="PANTHER" id="PTHR11909">
    <property type="entry name" value="CASEIN KINASE-RELATED"/>
    <property type="match status" value="1"/>
</dbReference>
<evidence type="ECO:0000313" key="7">
    <source>
        <dbReference type="EMBL" id="CRL07116.1"/>
    </source>
</evidence>
<proteinExistence type="predicted"/>
<name>A0A1J1J5Q7_9DIPT</name>
<feature type="region of interest" description="Disordered" evidence="5">
    <location>
        <begin position="362"/>
        <end position="381"/>
    </location>
</feature>
<dbReference type="EMBL" id="CVRI01000070">
    <property type="protein sequence ID" value="CRL07116.1"/>
    <property type="molecule type" value="Genomic_DNA"/>
</dbReference>
<feature type="compositionally biased region" description="Polar residues" evidence="5">
    <location>
        <begin position="480"/>
        <end position="501"/>
    </location>
</feature>
<gene>
    <name evidence="7" type="ORF">CLUMA_CG020113</name>
</gene>
<dbReference type="AlphaFoldDB" id="A0A1J1J5Q7"/>
<dbReference type="Pfam" id="PF00069">
    <property type="entry name" value="Pkinase"/>
    <property type="match status" value="1"/>
</dbReference>
<evidence type="ECO:0000256" key="1">
    <source>
        <dbReference type="ARBA" id="ARBA00012513"/>
    </source>
</evidence>
<dbReference type="PROSITE" id="PS00107">
    <property type="entry name" value="PROTEIN_KINASE_ATP"/>
    <property type="match status" value="1"/>
</dbReference>
<dbReference type="InterPro" id="IPR050235">
    <property type="entry name" value="CK1_Ser-Thr_kinase"/>
</dbReference>
<dbReference type="OrthoDB" id="2687620at2759"/>
<dbReference type="STRING" id="568069.A0A1J1J5Q7"/>
<dbReference type="SUPFAM" id="SSF56112">
    <property type="entry name" value="Protein kinase-like (PK-like)"/>
    <property type="match status" value="1"/>
</dbReference>
<dbReference type="PROSITE" id="PS00108">
    <property type="entry name" value="PROTEIN_KINASE_ST"/>
    <property type="match status" value="1"/>
</dbReference>
<dbReference type="InterPro" id="IPR011009">
    <property type="entry name" value="Kinase-like_dom_sf"/>
</dbReference>
<dbReference type="EC" id="2.7.11.1" evidence="1"/>
<evidence type="ECO:0000256" key="3">
    <source>
        <dbReference type="ARBA" id="ARBA00022840"/>
    </source>
</evidence>
<dbReference type="PROSITE" id="PS50011">
    <property type="entry name" value="PROTEIN_KINASE_DOM"/>
    <property type="match status" value="1"/>
</dbReference>
<keyword evidence="3 4" id="KW-0067">ATP-binding</keyword>
<dbReference type="GO" id="GO:0004674">
    <property type="term" value="F:protein serine/threonine kinase activity"/>
    <property type="evidence" value="ECO:0007669"/>
    <property type="project" value="UniProtKB-EC"/>
</dbReference>
<keyword evidence="2 4" id="KW-0547">Nucleotide-binding</keyword>
<dbReference type="InterPro" id="IPR000719">
    <property type="entry name" value="Prot_kinase_dom"/>
</dbReference>
<dbReference type="InterPro" id="IPR017441">
    <property type="entry name" value="Protein_kinase_ATP_BS"/>
</dbReference>
<dbReference type="GO" id="GO:0005524">
    <property type="term" value="F:ATP binding"/>
    <property type="evidence" value="ECO:0007669"/>
    <property type="project" value="UniProtKB-UniRule"/>
</dbReference>
<evidence type="ECO:0000256" key="4">
    <source>
        <dbReference type="PROSITE-ProRule" id="PRU10141"/>
    </source>
</evidence>
<organism evidence="7 8">
    <name type="scientific">Clunio marinus</name>
    <dbReference type="NCBI Taxonomy" id="568069"/>
    <lineage>
        <taxon>Eukaryota</taxon>
        <taxon>Metazoa</taxon>
        <taxon>Ecdysozoa</taxon>
        <taxon>Arthropoda</taxon>
        <taxon>Hexapoda</taxon>
        <taxon>Insecta</taxon>
        <taxon>Pterygota</taxon>
        <taxon>Neoptera</taxon>
        <taxon>Endopterygota</taxon>
        <taxon>Diptera</taxon>
        <taxon>Nematocera</taxon>
        <taxon>Chironomoidea</taxon>
        <taxon>Chironomidae</taxon>
        <taxon>Clunio</taxon>
    </lineage>
</organism>
<accession>A0A1J1J5Q7</accession>
<feature type="binding site" evidence="4">
    <location>
        <position position="77"/>
    </location>
    <ligand>
        <name>ATP</name>
        <dbReference type="ChEBI" id="CHEBI:30616"/>
    </ligand>
</feature>
<feature type="region of interest" description="Disordered" evidence="5">
    <location>
        <begin position="393"/>
        <end position="529"/>
    </location>
</feature>
<evidence type="ECO:0000256" key="5">
    <source>
        <dbReference type="SAM" id="MobiDB-lite"/>
    </source>
</evidence>
<dbReference type="Proteomes" id="UP000183832">
    <property type="component" value="Unassembled WGS sequence"/>
</dbReference>
<evidence type="ECO:0000259" key="6">
    <source>
        <dbReference type="PROSITE" id="PS50011"/>
    </source>
</evidence>
<keyword evidence="8" id="KW-1185">Reference proteome</keyword>
<protein>
    <recommendedName>
        <fullName evidence="1">non-specific serine/threonine protein kinase</fullName>
        <ecNumber evidence="1">2.7.11.1</ecNumber>
    </recommendedName>
</protein>
<dbReference type="Gene3D" id="1.10.510.10">
    <property type="entry name" value="Transferase(Phosphotransferase) domain 1"/>
    <property type="match status" value="1"/>
</dbReference>
<dbReference type="SMART" id="SM00220">
    <property type="entry name" value="S_TKc"/>
    <property type="match status" value="1"/>
</dbReference>
<feature type="compositionally biased region" description="Basic residues" evidence="5">
    <location>
        <begin position="1"/>
        <end position="18"/>
    </location>
</feature>
<evidence type="ECO:0000313" key="8">
    <source>
        <dbReference type="Proteomes" id="UP000183832"/>
    </source>
</evidence>
<feature type="region of interest" description="Disordered" evidence="5">
    <location>
        <begin position="554"/>
        <end position="580"/>
    </location>
</feature>
<reference evidence="7 8" key="1">
    <citation type="submission" date="2015-04" db="EMBL/GenBank/DDBJ databases">
        <authorList>
            <person name="Syromyatnikov M.Y."/>
            <person name="Popov V.N."/>
        </authorList>
    </citation>
    <scope>NUCLEOTIDE SEQUENCE [LARGE SCALE GENOMIC DNA]</scope>
</reference>